<protein>
    <submittedName>
        <fullName evidence="1">F26F24.21</fullName>
    </submittedName>
</protein>
<sequence>MILERPLYMCSPTCSLFYQHNFFRYTRSYRLIQSPKEVLVSHDVACFNNSIVVQILVSLLKCCERKDKCVRSSIAECLAKLALMEPETMVPKFASSLFIYIMMFNTLLKYNCLQKYGLEISIAVWEGVITLFKNSGDKVNPATV</sequence>
<dbReference type="EMBL" id="AC005292">
    <property type="protein sequence ID" value="AAF87011.1"/>
    <property type="molecule type" value="Genomic_DNA"/>
</dbReference>
<name>Q9LR25_ARATH</name>
<accession>Q9LR25</accession>
<reference evidence="1" key="3">
    <citation type="submission" date="2000-07" db="EMBL/GenBank/DDBJ databases">
        <authorList>
            <person name="Cheuk R."/>
            <person name="Shinn P."/>
            <person name="Brooks S."/>
            <person name="Buehler E."/>
            <person name="Chao Q."/>
            <person name="Johnson-Hopson C."/>
            <person name="Khan S."/>
            <person name="Kim C."/>
            <person name="Altafi H."/>
            <person name="Bei B."/>
            <person name="Chin C."/>
            <person name="Chiou J."/>
            <person name="Choi E."/>
            <person name="Conn L."/>
            <person name="Conway A."/>
            <person name="Gonzalez A."/>
            <person name="Hansen N."/>
            <person name="Howing B."/>
            <person name="Koo T."/>
            <person name="Lam B."/>
            <person name="Lee J."/>
            <person name="Lenz C."/>
            <person name="Li J."/>
            <person name="Liu A."/>
            <person name="Liu J."/>
            <person name="Liu S."/>
            <person name="Mukharsky N."/>
            <person name="Nguyen M."/>
            <person name="Palm C."/>
            <person name="Pham P."/>
            <person name="Sakano H."/>
            <person name="Schwartz J."/>
            <person name="Southwick A."/>
            <person name="Thaveri A."/>
            <person name="Toriumi M."/>
            <person name="Vaysberg M."/>
            <person name="Yu G."/>
            <person name="Davis R."/>
            <person name="Federspiel N."/>
            <person name="Theologis A."/>
            <person name="Ecker J."/>
        </authorList>
    </citation>
    <scope>NUCLEOTIDE SEQUENCE</scope>
</reference>
<dbReference type="Gene3D" id="1.25.10.10">
    <property type="entry name" value="Leucine-rich Repeat Variant"/>
    <property type="match status" value="1"/>
</dbReference>
<dbReference type="AlphaFoldDB" id="Q9LR25"/>
<dbReference type="InterPro" id="IPR011989">
    <property type="entry name" value="ARM-like"/>
</dbReference>
<reference key="1">
    <citation type="journal article" date="2000" name="Nature">
        <title>Sequence and analysis of chromosome 1 of the plant Arabidopsis thaliana.</title>
        <authorList>
            <person name="Theologis A."/>
            <person name="Ecker J.R."/>
            <person name="Palm C.J."/>
            <person name="Federspiel N.A."/>
            <person name="Kaul S."/>
            <person name="White O."/>
            <person name="Alonso J."/>
            <person name="Altafi H."/>
            <person name="Araujo R."/>
            <person name="Bowman C.L."/>
            <person name="Brooks S.Y."/>
            <person name="Buehler E."/>
            <person name="Chan A."/>
            <person name="Chao Q."/>
            <person name="Chen H."/>
            <person name="Cheuk R.F."/>
            <person name="Chin C.W."/>
            <person name="Chung M.K."/>
            <person name="Conn L."/>
            <person name="Conway A.B."/>
            <person name="Conway A.R."/>
            <person name="Creasy T.H."/>
            <person name="Dewar K."/>
            <person name="Dunn P."/>
            <person name="Etgu P."/>
            <person name="Feldblyum T.V."/>
            <person name="Feng J."/>
            <person name="Fong B."/>
            <person name="Fujii C.Y."/>
            <person name="Gill J.E."/>
            <person name="Goldsmith A.D."/>
            <person name="Haas B."/>
            <person name="Hansen N.F."/>
            <person name="Hughes B."/>
            <person name="Huizar L."/>
            <person name="Hunter J.L."/>
            <person name="Jenkins J."/>
            <person name="Johnson-Hopson C."/>
            <person name="Khan S."/>
            <person name="Khaykin E."/>
            <person name="Kim C.J."/>
            <person name="Koo H.L."/>
            <person name="Kremenetskaia I."/>
            <person name="Kurtz D.B."/>
            <person name="Kwan A."/>
            <person name="Lam B."/>
            <person name="Langin-Hooper S."/>
            <person name="Lee A."/>
            <person name="Lee J.M."/>
            <person name="Lenz C.A."/>
            <person name="Li J.H."/>
            <person name="Li Y."/>
            <person name="Lin X."/>
            <person name="Liu S.X."/>
            <person name="Liu Z.A."/>
            <person name="Luros J.S."/>
            <person name="Maiti R."/>
            <person name="Marziali A."/>
            <person name="Militscher J."/>
            <person name="Miranda M."/>
            <person name="Nguyen M."/>
            <person name="Nierman W.C."/>
            <person name="Osborne B.I."/>
            <person name="Pai G."/>
            <person name="Peterson J."/>
            <person name="Pham P.K."/>
            <person name="Rizzo M."/>
            <person name="Rooney T."/>
            <person name="Rowley D."/>
            <person name="Sakano H."/>
            <person name="Salzberg S.L."/>
            <person name="Schwartz J.R."/>
            <person name="Shinn P."/>
            <person name="Southwick A.M."/>
            <person name="Sun H."/>
            <person name="Tallon L.J."/>
            <person name="Tambunga G."/>
            <person name="Toriumi M.J."/>
            <person name="Town C.D."/>
            <person name="Utterback T."/>
            <person name="Van Aken S."/>
            <person name="Vaysberg M."/>
            <person name="Vysotskaia V.S."/>
            <person name="Walker M."/>
            <person name="Wu D."/>
            <person name="Yu G."/>
            <person name="Fraser C.M."/>
            <person name="Venter J.C."/>
            <person name="Davis R.W."/>
        </authorList>
    </citation>
    <scope>NUCLEOTIDE SEQUENCE [LARGE SCALE GENOMIC DNA]</scope>
    <source>
        <strain>cv. Columbia</strain>
    </source>
</reference>
<organism evidence="1">
    <name type="scientific">Arabidopsis thaliana</name>
    <name type="common">Mouse-ear cress</name>
    <dbReference type="NCBI Taxonomy" id="3702"/>
    <lineage>
        <taxon>Eukaryota</taxon>
        <taxon>Viridiplantae</taxon>
        <taxon>Streptophyta</taxon>
        <taxon>Embryophyta</taxon>
        <taxon>Tracheophyta</taxon>
        <taxon>Spermatophyta</taxon>
        <taxon>Magnoliopsida</taxon>
        <taxon>eudicotyledons</taxon>
        <taxon>Gunneridae</taxon>
        <taxon>Pentapetalae</taxon>
        <taxon>rosids</taxon>
        <taxon>malvids</taxon>
        <taxon>Brassicales</taxon>
        <taxon>Brassicaceae</taxon>
        <taxon>Camelineae</taxon>
        <taxon>Arabidopsis</taxon>
    </lineage>
</organism>
<evidence type="ECO:0000313" key="1">
    <source>
        <dbReference type="EMBL" id="AAF87011.1"/>
    </source>
</evidence>
<proteinExistence type="predicted"/>
<reference evidence="1" key="2">
    <citation type="submission" date="2000-07" db="EMBL/GenBank/DDBJ databases">
        <title>Genomic sequence for Arabidopsis thaliana BAC F26F24 from chromosome I.</title>
        <authorList>
            <person name="Johnson-Hopson C."/>
            <person name="Brooks S."/>
            <person name="Buehler E."/>
            <person name="Chao Q."/>
            <person name="Gasser C.S."/>
            <person name="Khan S."/>
            <person name="Kim C."/>
            <person name="Shinn P."/>
            <person name="Villanueva J.M."/>
            <person name="Altafi H."/>
            <person name="Bei Q."/>
            <person name="Chin C."/>
            <person name="Chiou J."/>
            <person name="Choi E."/>
            <person name="Conn L."/>
            <person name="Conway A."/>
            <person name="Gonzales A."/>
            <person name="Hansen N."/>
            <person name="Howing B."/>
            <person name="Koo T."/>
            <person name="Lam B."/>
            <person name="Lee J."/>
            <person name="Lenz C."/>
            <person name="Li J."/>
            <person name="Liu A."/>
            <person name="Liu K."/>
            <person name="Liu S."/>
            <person name="Mukharsky N."/>
            <person name="Nguyen M."/>
            <person name="Palm C."/>
            <person name="Pham P."/>
            <person name="Sakano H."/>
            <person name="Schwartz J."/>
            <person name="Southwick A."/>
            <person name="Thaveri A."/>
            <person name="Toriumi M."/>
            <person name="Vaysberg M."/>
            <person name="Yu G."/>
            <person name="Federspiel N.A."/>
            <person name="Theologis A."/>
            <person name="Ecker J.R."/>
        </authorList>
    </citation>
    <scope>NUCLEOTIDE SEQUENCE</scope>
</reference>